<evidence type="ECO:0000256" key="1">
    <source>
        <dbReference type="ARBA" id="ARBA00004202"/>
    </source>
</evidence>
<protein>
    <submittedName>
        <fullName evidence="12">Ribose ABC transport system, ATP-binding protein</fullName>
    </submittedName>
</protein>
<evidence type="ECO:0000259" key="11">
    <source>
        <dbReference type="PROSITE" id="PS50893"/>
    </source>
</evidence>
<dbReference type="HOGENOM" id="CLU_000604_92_3_5"/>
<dbReference type="Pfam" id="PF00005">
    <property type="entry name" value="ABC_tran"/>
    <property type="match status" value="2"/>
</dbReference>
<accession>B9JQE4</accession>
<keyword evidence="8 12" id="KW-0067">ATP-binding</keyword>
<keyword evidence="7" id="KW-0547">Nucleotide-binding</keyword>
<dbReference type="PROSITE" id="PS00211">
    <property type="entry name" value="ABC_TRANSPORTER_1"/>
    <property type="match status" value="1"/>
</dbReference>
<evidence type="ECO:0000256" key="7">
    <source>
        <dbReference type="ARBA" id="ARBA00022741"/>
    </source>
</evidence>
<evidence type="ECO:0000256" key="6">
    <source>
        <dbReference type="ARBA" id="ARBA00022737"/>
    </source>
</evidence>
<comment type="similarity">
    <text evidence="2">Belongs to the ABC transporter superfamily.</text>
</comment>
<evidence type="ECO:0000256" key="10">
    <source>
        <dbReference type="ARBA" id="ARBA00023136"/>
    </source>
</evidence>
<keyword evidence="5" id="KW-0762">Sugar transport</keyword>
<dbReference type="InterPro" id="IPR050107">
    <property type="entry name" value="ABC_carbohydrate_import_ATPase"/>
</dbReference>
<keyword evidence="12" id="KW-0614">Plasmid</keyword>
<evidence type="ECO:0000256" key="8">
    <source>
        <dbReference type="ARBA" id="ARBA00022840"/>
    </source>
</evidence>
<dbReference type="InterPro" id="IPR003439">
    <property type="entry name" value="ABC_transporter-like_ATP-bd"/>
</dbReference>
<geneLocation type="plasmid" evidence="12 13">
    <name>pAtK84c</name>
</geneLocation>
<dbReference type="GO" id="GO:0016887">
    <property type="term" value="F:ATP hydrolysis activity"/>
    <property type="evidence" value="ECO:0007669"/>
    <property type="project" value="InterPro"/>
</dbReference>
<dbReference type="RefSeq" id="WP_012653355.1">
    <property type="nucleotide sequence ID" value="NC_011987.1"/>
</dbReference>
<dbReference type="PANTHER" id="PTHR43790:SF3">
    <property type="entry name" value="D-ALLOSE IMPORT ATP-BINDING PROTEIN ALSA-RELATED"/>
    <property type="match status" value="1"/>
</dbReference>
<sequence>MNQPLETIAANNDAGGDYLLLARNIGKTYGSVTALKHGALKLRAGSVHALCGGNGAGKTTFLSILMGMTKPDHGEILLDGVAVDFHNPRDALAAGIAIITQELSPLLEATVAENIFLGREPTRSGIVDYARMFREAQALLDRLKFAIDARAVVGSLSLSKMQLVEIAKAISQESRILIMDEPTSAIGEAETDILFDAIRSLTQQGVGIIYVSHRLSELFRIAEEYTVFRDGEFVEAGKLADIDREELVRLIVGKTVRREKGDHREPGSPIIEVENYGREGVFENISLQLREREIVGLFGLMGAGRSEFLDALFGVTKHETGSLKIEGQSVTIHSPSDAIAKRLAFATEDRKDTGLILCRPIRENISLSSLKENSIGGFVRRGREKRIVAKMASAFSLKMGSAEDDVETLSGGNQQKVVLSRCLVTDPRILLCDEPTRGIDEGSKQAIYTFLRNFVSEGRTALVVSSELDEILQVADRIIVFRRGRIAGELAGTDASHEALLHLAS</sequence>
<evidence type="ECO:0000256" key="2">
    <source>
        <dbReference type="ARBA" id="ARBA00005417"/>
    </source>
</evidence>
<dbReference type="EMBL" id="CP000631">
    <property type="protein sequence ID" value="ACM31363.1"/>
    <property type="molecule type" value="Genomic_DNA"/>
</dbReference>
<evidence type="ECO:0000313" key="12">
    <source>
        <dbReference type="EMBL" id="ACM31363.1"/>
    </source>
</evidence>
<comment type="subcellular location">
    <subcellularLocation>
        <location evidence="1">Cell membrane</location>
        <topology evidence="1">Peripheral membrane protein</topology>
    </subcellularLocation>
</comment>
<dbReference type="FunFam" id="3.40.50.300:FF:000127">
    <property type="entry name" value="Ribose import ATP-binding protein RbsA"/>
    <property type="match status" value="1"/>
</dbReference>
<keyword evidence="4" id="KW-1003">Cell membrane</keyword>
<gene>
    <name evidence="12" type="ordered locus">Arad_12383</name>
</gene>
<dbReference type="InterPro" id="IPR027417">
    <property type="entry name" value="P-loop_NTPase"/>
</dbReference>
<dbReference type="KEGG" id="ara:Arad_12383"/>
<dbReference type="CDD" id="cd03216">
    <property type="entry name" value="ABC_Carb_Monos_I"/>
    <property type="match status" value="1"/>
</dbReference>
<dbReference type="SUPFAM" id="SSF52540">
    <property type="entry name" value="P-loop containing nucleoside triphosphate hydrolases"/>
    <property type="match status" value="2"/>
</dbReference>
<dbReference type="GO" id="GO:0005886">
    <property type="term" value="C:plasma membrane"/>
    <property type="evidence" value="ECO:0007669"/>
    <property type="project" value="UniProtKB-SubCell"/>
</dbReference>
<name>B9JQE4_RHIR8</name>
<feature type="domain" description="ABC transporter" evidence="11">
    <location>
        <begin position="20"/>
        <end position="255"/>
    </location>
</feature>
<dbReference type="PROSITE" id="PS50893">
    <property type="entry name" value="ABC_TRANSPORTER_2"/>
    <property type="match status" value="2"/>
</dbReference>
<evidence type="ECO:0000313" key="13">
    <source>
        <dbReference type="Proteomes" id="UP000001600"/>
    </source>
</evidence>
<keyword evidence="9" id="KW-1278">Translocase</keyword>
<dbReference type="InterPro" id="IPR017871">
    <property type="entry name" value="ABC_transporter-like_CS"/>
</dbReference>
<proteinExistence type="inferred from homology"/>
<dbReference type="InterPro" id="IPR003593">
    <property type="entry name" value="AAA+_ATPase"/>
</dbReference>
<keyword evidence="3" id="KW-0813">Transport</keyword>
<dbReference type="SMART" id="SM00382">
    <property type="entry name" value="AAA"/>
    <property type="match status" value="2"/>
</dbReference>
<evidence type="ECO:0000256" key="9">
    <source>
        <dbReference type="ARBA" id="ARBA00022967"/>
    </source>
</evidence>
<dbReference type="GO" id="GO:0005524">
    <property type="term" value="F:ATP binding"/>
    <property type="evidence" value="ECO:0007669"/>
    <property type="project" value="UniProtKB-KW"/>
</dbReference>
<dbReference type="Gene3D" id="3.40.50.300">
    <property type="entry name" value="P-loop containing nucleotide triphosphate hydrolases"/>
    <property type="match status" value="2"/>
</dbReference>
<dbReference type="PANTHER" id="PTHR43790">
    <property type="entry name" value="CARBOHYDRATE TRANSPORT ATP-BINDING PROTEIN MG119-RELATED"/>
    <property type="match status" value="1"/>
</dbReference>
<keyword evidence="6" id="KW-0677">Repeat</keyword>
<keyword evidence="10" id="KW-0472">Membrane</keyword>
<dbReference type="CDD" id="cd03215">
    <property type="entry name" value="ABC_Carb_Monos_II"/>
    <property type="match status" value="1"/>
</dbReference>
<dbReference type="AlphaFoldDB" id="B9JQE4"/>
<dbReference type="Proteomes" id="UP000001600">
    <property type="component" value="Plasmid pAtK84c"/>
</dbReference>
<feature type="domain" description="ABC transporter" evidence="11">
    <location>
        <begin position="256"/>
        <end position="503"/>
    </location>
</feature>
<evidence type="ECO:0000256" key="4">
    <source>
        <dbReference type="ARBA" id="ARBA00022475"/>
    </source>
</evidence>
<evidence type="ECO:0000256" key="5">
    <source>
        <dbReference type="ARBA" id="ARBA00022597"/>
    </source>
</evidence>
<evidence type="ECO:0000256" key="3">
    <source>
        <dbReference type="ARBA" id="ARBA00022448"/>
    </source>
</evidence>
<reference evidence="12 13" key="1">
    <citation type="journal article" date="2009" name="J. Bacteriol.">
        <title>Genome sequences of three Agrobacterium biovars help elucidate the evolution of multichromosome genomes in bacteria.</title>
        <authorList>
            <person name="Slater S.C."/>
            <person name="Goldman B.S."/>
            <person name="Goodner B."/>
            <person name="Setubal J.C."/>
            <person name="Farrand S.K."/>
            <person name="Nester E.W."/>
            <person name="Burr T.J."/>
            <person name="Banta L."/>
            <person name="Dickerman A.W."/>
            <person name="Paulsen I."/>
            <person name="Otten L."/>
            <person name="Suen G."/>
            <person name="Welch R."/>
            <person name="Almeida N.F."/>
            <person name="Arnold F."/>
            <person name="Burton O.T."/>
            <person name="Du Z."/>
            <person name="Ewing A."/>
            <person name="Godsy E."/>
            <person name="Heisel S."/>
            <person name="Houmiel K.L."/>
            <person name="Jhaveri J."/>
            <person name="Lu J."/>
            <person name="Miller N.M."/>
            <person name="Norton S."/>
            <person name="Chen Q."/>
            <person name="Phoolcharoen W."/>
            <person name="Ohlin V."/>
            <person name="Ondrusek D."/>
            <person name="Pride N."/>
            <person name="Stricklin S.L."/>
            <person name="Sun J."/>
            <person name="Wheeler C."/>
            <person name="Wilson L."/>
            <person name="Zhu H."/>
            <person name="Wood D.W."/>
        </authorList>
    </citation>
    <scope>NUCLEOTIDE SEQUENCE [LARGE SCALE GENOMIC DNA]</scope>
    <source>
        <strain evidence="13">K84 / ATCC BAA-868</strain>
        <plasmid evidence="12 13">pAtK84c</plasmid>
    </source>
</reference>
<organism evidence="12 13">
    <name type="scientific">Rhizobium rhizogenes (strain K84 / ATCC BAA-868)</name>
    <name type="common">Agrobacterium radiobacter</name>
    <dbReference type="NCBI Taxonomy" id="311403"/>
    <lineage>
        <taxon>Bacteria</taxon>
        <taxon>Pseudomonadati</taxon>
        <taxon>Pseudomonadota</taxon>
        <taxon>Alphaproteobacteria</taxon>
        <taxon>Hyphomicrobiales</taxon>
        <taxon>Rhizobiaceae</taxon>
        <taxon>Rhizobium/Agrobacterium group</taxon>
        <taxon>Rhizobium</taxon>
    </lineage>
</organism>